<protein>
    <submittedName>
        <fullName evidence="5">DNA repair protein RecO</fullName>
    </submittedName>
</protein>
<evidence type="ECO:0000256" key="2">
    <source>
        <dbReference type="ARBA" id="ARBA00023172"/>
    </source>
</evidence>
<reference evidence="5 6" key="1">
    <citation type="journal article" date="2016" name="Nat. Commun.">
        <title>Thousands of microbial genomes shed light on interconnected biogeochemical processes in an aquifer system.</title>
        <authorList>
            <person name="Anantharaman K."/>
            <person name="Brown C.T."/>
            <person name="Hug L.A."/>
            <person name="Sharon I."/>
            <person name="Castelle C.J."/>
            <person name="Probst A.J."/>
            <person name="Thomas B.C."/>
            <person name="Singh A."/>
            <person name="Wilkins M.J."/>
            <person name="Karaoz U."/>
            <person name="Brodie E.L."/>
            <person name="Williams K.H."/>
            <person name="Hubbard S.S."/>
            <person name="Banfield J.F."/>
        </authorList>
    </citation>
    <scope>NUCLEOTIDE SEQUENCE [LARGE SCALE GENOMIC DNA]</scope>
</reference>
<dbReference type="GO" id="GO:0006302">
    <property type="term" value="P:double-strand break repair"/>
    <property type="evidence" value="ECO:0007669"/>
    <property type="project" value="TreeGrafter"/>
</dbReference>
<gene>
    <name evidence="5" type="ORF">A2954_05315</name>
</gene>
<evidence type="ECO:0000313" key="6">
    <source>
        <dbReference type="Proteomes" id="UP000177698"/>
    </source>
</evidence>
<dbReference type="NCBIfam" id="TIGR00613">
    <property type="entry name" value="reco"/>
    <property type="match status" value="1"/>
</dbReference>
<dbReference type="PANTHER" id="PTHR33991">
    <property type="entry name" value="DNA REPAIR PROTEIN RECO"/>
    <property type="match status" value="1"/>
</dbReference>
<keyword evidence="2" id="KW-0233">DNA recombination</keyword>
<dbReference type="Gene3D" id="2.40.50.140">
    <property type="entry name" value="Nucleic acid-binding proteins"/>
    <property type="match status" value="1"/>
</dbReference>
<organism evidence="5 6">
    <name type="scientific">Candidatus Roizmanbacteria bacterium RIFCSPLOWO2_01_FULL_37_12</name>
    <dbReference type="NCBI Taxonomy" id="1802056"/>
    <lineage>
        <taxon>Bacteria</taxon>
        <taxon>Candidatus Roizmaniibacteriota</taxon>
    </lineage>
</organism>
<dbReference type="Pfam" id="PF11967">
    <property type="entry name" value="RecO_N"/>
    <property type="match status" value="1"/>
</dbReference>
<feature type="domain" description="DNA replication/recombination mediator RecO N-terminal" evidence="4">
    <location>
        <begin position="1"/>
        <end position="67"/>
    </location>
</feature>
<keyword evidence="1" id="KW-0227">DNA damage</keyword>
<evidence type="ECO:0000256" key="1">
    <source>
        <dbReference type="ARBA" id="ARBA00022763"/>
    </source>
</evidence>
<dbReference type="Proteomes" id="UP000177698">
    <property type="component" value="Unassembled WGS sequence"/>
</dbReference>
<dbReference type="InterPro" id="IPR003717">
    <property type="entry name" value="RecO"/>
</dbReference>
<keyword evidence="3" id="KW-0234">DNA repair</keyword>
<dbReference type="InterPro" id="IPR022572">
    <property type="entry name" value="DNA_rep/recomb_RecO_N"/>
</dbReference>
<dbReference type="GO" id="GO:0006310">
    <property type="term" value="P:DNA recombination"/>
    <property type="evidence" value="ECO:0007669"/>
    <property type="project" value="UniProtKB-KW"/>
</dbReference>
<dbReference type="SUPFAM" id="SSF50249">
    <property type="entry name" value="Nucleic acid-binding proteins"/>
    <property type="match status" value="1"/>
</dbReference>
<dbReference type="GO" id="GO:0043590">
    <property type="term" value="C:bacterial nucleoid"/>
    <property type="evidence" value="ECO:0007669"/>
    <property type="project" value="TreeGrafter"/>
</dbReference>
<dbReference type="InterPro" id="IPR012340">
    <property type="entry name" value="NA-bd_OB-fold"/>
</dbReference>
<dbReference type="EMBL" id="MGAG01000007">
    <property type="protein sequence ID" value="OGK42000.1"/>
    <property type="molecule type" value="Genomic_DNA"/>
</dbReference>
<accession>A0A1F7IF68</accession>
<comment type="caution">
    <text evidence="5">The sequence shown here is derived from an EMBL/GenBank/DDBJ whole genome shotgun (WGS) entry which is preliminary data.</text>
</comment>
<proteinExistence type="predicted"/>
<dbReference type="STRING" id="1802056.A2954_05315"/>
<name>A0A1F7IF68_9BACT</name>
<sequence>MKRTIKTEAVVLRKSMLSNRDAVVTLFSKETGKVRVLAKGIKKITSRRLPHVQTANLINCVLYKKDERFFLQETS</sequence>
<evidence type="ECO:0000313" key="5">
    <source>
        <dbReference type="EMBL" id="OGK42000.1"/>
    </source>
</evidence>
<evidence type="ECO:0000256" key="3">
    <source>
        <dbReference type="ARBA" id="ARBA00023204"/>
    </source>
</evidence>
<dbReference type="PANTHER" id="PTHR33991:SF1">
    <property type="entry name" value="DNA REPAIR PROTEIN RECO"/>
    <property type="match status" value="1"/>
</dbReference>
<feature type="non-terminal residue" evidence="5">
    <location>
        <position position="75"/>
    </location>
</feature>
<evidence type="ECO:0000259" key="4">
    <source>
        <dbReference type="Pfam" id="PF11967"/>
    </source>
</evidence>
<dbReference type="AlphaFoldDB" id="A0A1F7IF68"/>